<dbReference type="EMBL" id="JAWNGG020000210">
    <property type="protein sequence ID" value="KAK9296528.1"/>
    <property type="molecule type" value="Genomic_DNA"/>
</dbReference>
<dbReference type="Proteomes" id="UP001432146">
    <property type="component" value="Unassembled WGS sequence"/>
</dbReference>
<dbReference type="AlphaFoldDB" id="A0AAW0ZH58"/>
<evidence type="ECO:0000313" key="1">
    <source>
        <dbReference type="EMBL" id="KAK9296528.1"/>
    </source>
</evidence>
<proteinExistence type="predicted"/>
<comment type="caution">
    <text evidence="1">The sequence shown here is derived from an EMBL/GenBank/DDBJ whole genome shotgun (WGS) entry which is preliminary data.</text>
</comment>
<accession>A0AAW0ZH58</accession>
<organism evidence="1 2">
    <name type="scientific">Tetragonisca angustula</name>
    <dbReference type="NCBI Taxonomy" id="166442"/>
    <lineage>
        <taxon>Eukaryota</taxon>
        <taxon>Metazoa</taxon>
        <taxon>Ecdysozoa</taxon>
        <taxon>Arthropoda</taxon>
        <taxon>Hexapoda</taxon>
        <taxon>Insecta</taxon>
        <taxon>Pterygota</taxon>
        <taxon>Neoptera</taxon>
        <taxon>Endopterygota</taxon>
        <taxon>Hymenoptera</taxon>
        <taxon>Apocrita</taxon>
        <taxon>Aculeata</taxon>
        <taxon>Apoidea</taxon>
        <taxon>Anthophila</taxon>
        <taxon>Apidae</taxon>
        <taxon>Tetragonisca</taxon>
    </lineage>
</organism>
<keyword evidence="2" id="KW-1185">Reference proteome</keyword>
<gene>
    <name evidence="1" type="ORF">QLX08_009478</name>
</gene>
<name>A0AAW0ZH58_9HYME</name>
<protein>
    <submittedName>
        <fullName evidence="1">Uncharacterized protein</fullName>
    </submittedName>
</protein>
<dbReference type="Pfam" id="PF14223">
    <property type="entry name" value="Retrotran_gag_2"/>
    <property type="match status" value="1"/>
</dbReference>
<sequence>MSLIGIDLWNCVASEDNSTDMKRDQKASACICLNAKPHCNIHLREATSAKKAWTKLCKTYQDRSLPRIVNLMRALLKIDYSNFNMNRYISEAINLSQKLNDLGNPIEGKLLAIIILSSL</sequence>
<evidence type="ECO:0000313" key="2">
    <source>
        <dbReference type="Proteomes" id="UP001432146"/>
    </source>
</evidence>
<reference evidence="1 2" key="1">
    <citation type="submission" date="2024-05" db="EMBL/GenBank/DDBJ databases">
        <title>The nuclear and mitochondrial genome assemblies of Tetragonisca angustula (Apidae: Meliponini), a tiny yet remarkable pollinator in the Neotropics.</title>
        <authorList>
            <person name="Ferrari R."/>
            <person name="Ricardo P.C."/>
            <person name="Dias F.C."/>
            <person name="Araujo N.S."/>
            <person name="Soares D.O."/>
            <person name="Zhou Q.-S."/>
            <person name="Zhu C.-D."/>
            <person name="Coutinho L."/>
            <person name="Airas M.C."/>
            <person name="Batista T.M."/>
        </authorList>
    </citation>
    <scope>NUCLEOTIDE SEQUENCE [LARGE SCALE GENOMIC DNA]</scope>
    <source>
        <strain evidence="1">ASF017062</strain>
        <tissue evidence="1">Abdomen</tissue>
    </source>
</reference>